<organism evidence="4 5">
    <name type="scientific">Crassostrea virginica</name>
    <name type="common">Eastern oyster</name>
    <dbReference type="NCBI Taxonomy" id="6565"/>
    <lineage>
        <taxon>Eukaryota</taxon>
        <taxon>Metazoa</taxon>
        <taxon>Spiralia</taxon>
        <taxon>Lophotrochozoa</taxon>
        <taxon>Mollusca</taxon>
        <taxon>Bivalvia</taxon>
        <taxon>Autobranchia</taxon>
        <taxon>Pteriomorphia</taxon>
        <taxon>Ostreida</taxon>
        <taxon>Ostreoidea</taxon>
        <taxon>Ostreidae</taxon>
        <taxon>Crassostrea</taxon>
    </lineage>
</organism>
<dbReference type="OrthoDB" id="6139614at2759"/>
<evidence type="ECO:0000313" key="5">
    <source>
        <dbReference type="RefSeq" id="XP_022295079.1"/>
    </source>
</evidence>
<dbReference type="KEGG" id="cvn:111105203"/>
<accession>A0A8B8AXQ6</accession>
<proteinExistence type="predicted"/>
<feature type="domain" description="C2H2-type" evidence="3">
    <location>
        <begin position="45"/>
        <end position="68"/>
    </location>
</feature>
<keyword evidence="4" id="KW-1185">Reference proteome</keyword>
<dbReference type="Proteomes" id="UP000694844">
    <property type="component" value="Chromosome 7"/>
</dbReference>
<feature type="region of interest" description="Disordered" evidence="2">
    <location>
        <begin position="71"/>
        <end position="97"/>
    </location>
</feature>
<evidence type="ECO:0000313" key="4">
    <source>
        <dbReference type="Proteomes" id="UP000694844"/>
    </source>
</evidence>
<keyword evidence="1" id="KW-0863">Zinc-finger</keyword>
<keyword evidence="1" id="KW-0479">Metal-binding</keyword>
<name>A0A8B8AXQ6_CRAVI</name>
<dbReference type="GeneID" id="111105203"/>
<dbReference type="AlphaFoldDB" id="A0A8B8AXQ6"/>
<dbReference type="PROSITE" id="PS00028">
    <property type="entry name" value="ZINC_FINGER_C2H2_1"/>
    <property type="match status" value="1"/>
</dbReference>
<dbReference type="GO" id="GO:0008270">
    <property type="term" value="F:zinc ion binding"/>
    <property type="evidence" value="ECO:0007669"/>
    <property type="project" value="UniProtKB-KW"/>
</dbReference>
<dbReference type="InterPro" id="IPR036236">
    <property type="entry name" value="Znf_C2H2_sf"/>
</dbReference>
<reference evidence="5" key="1">
    <citation type="submission" date="2025-08" db="UniProtKB">
        <authorList>
            <consortium name="RefSeq"/>
        </authorList>
    </citation>
    <scope>IDENTIFICATION</scope>
    <source>
        <tissue evidence="5">Whole sample</tissue>
    </source>
</reference>
<dbReference type="SUPFAM" id="SSF57667">
    <property type="entry name" value="beta-beta-alpha zinc fingers"/>
    <property type="match status" value="1"/>
</dbReference>
<dbReference type="PROSITE" id="PS50157">
    <property type="entry name" value="ZINC_FINGER_C2H2_2"/>
    <property type="match status" value="1"/>
</dbReference>
<evidence type="ECO:0000256" key="1">
    <source>
        <dbReference type="PROSITE-ProRule" id="PRU00042"/>
    </source>
</evidence>
<keyword evidence="1" id="KW-0862">Zinc</keyword>
<evidence type="ECO:0000256" key="2">
    <source>
        <dbReference type="SAM" id="MobiDB-lite"/>
    </source>
</evidence>
<dbReference type="RefSeq" id="XP_022295079.1">
    <property type="nucleotide sequence ID" value="XM_022439371.1"/>
</dbReference>
<sequence>MPKTKITPRKPGYLCSICLVRLPSKEEWSDHLLACGMADIKKRKFECDVCDQAFSKKIVLVRHMKRIHPIREVPRNADPATESSKESGDTLEDWQEDPGDLIFEESERGLEEGRIRRKRTFPCLPGVRRKVESIRSMDDPASEDFGKNDCGVVPEVVESPVGSQHCSCCSHRVLKCDIGTQTDVTTNETKGKSHQKIIRVTRKYQKDGETIEKFEEDVWHDFV</sequence>
<dbReference type="SMART" id="SM00355">
    <property type="entry name" value="ZnF_C2H2"/>
    <property type="match status" value="1"/>
</dbReference>
<dbReference type="InterPro" id="IPR013087">
    <property type="entry name" value="Znf_C2H2_type"/>
</dbReference>
<evidence type="ECO:0000259" key="3">
    <source>
        <dbReference type="PROSITE" id="PS50157"/>
    </source>
</evidence>
<protein>
    <submittedName>
        <fullName evidence="5">Uncharacterized protein LOC111105203</fullName>
    </submittedName>
</protein>
<dbReference type="Gene3D" id="3.30.160.60">
    <property type="entry name" value="Classic Zinc Finger"/>
    <property type="match status" value="1"/>
</dbReference>
<gene>
    <name evidence="5" type="primary">LOC111105203</name>
</gene>